<accession>A0A7W9D3D1</accession>
<feature type="transmembrane region" description="Helical" evidence="1">
    <location>
        <begin position="7"/>
        <end position="28"/>
    </location>
</feature>
<evidence type="ECO:0000256" key="1">
    <source>
        <dbReference type="SAM" id="Phobius"/>
    </source>
</evidence>
<evidence type="ECO:0000313" key="3">
    <source>
        <dbReference type="Proteomes" id="UP000549882"/>
    </source>
</evidence>
<dbReference type="Pfam" id="PF03350">
    <property type="entry name" value="UPF0114"/>
    <property type="match status" value="1"/>
</dbReference>
<dbReference type="EMBL" id="JACHBI010000009">
    <property type="protein sequence ID" value="MBB5575796.1"/>
    <property type="molecule type" value="Genomic_DNA"/>
</dbReference>
<dbReference type="InterPro" id="IPR005134">
    <property type="entry name" value="UPF0114"/>
</dbReference>
<keyword evidence="1" id="KW-0812">Transmembrane</keyword>
<organism evidence="2 3">
    <name type="scientific">Rhizobium paranaense</name>
    <dbReference type="NCBI Taxonomy" id="1650438"/>
    <lineage>
        <taxon>Bacteria</taxon>
        <taxon>Pseudomonadati</taxon>
        <taxon>Pseudomonadota</taxon>
        <taxon>Alphaproteobacteria</taxon>
        <taxon>Hyphomicrobiales</taxon>
        <taxon>Rhizobiaceae</taxon>
        <taxon>Rhizobium/Agrobacterium group</taxon>
        <taxon>Rhizobium</taxon>
    </lineage>
</organism>
<reference evidence="2 3" key="1">
    <citation type="submission" date="2020-08" db="EMBL/GenBank/DDBJ databases">
        <title>Genomic Encyclopedia of Type Strains, Phase IV (KMG-V): Genome sequencing to study the core and pangenomes of soil and plant-associated prokaryotes.</title>
        <authorList>
            <person name="Whitman W."/>
        </authorList>
    </citation>
    <scope>NUCLEOTIDE SEQUENCE [LARGE SCALE GENOMIC DNA]</scope>
    <source>
        <strain evidence="2 3">SEMIA 4064</strain>
    </source>
</reference>
<proteinExistence type="predicted"/>
<sequence>MISLFLSFRYIIVLASVGVLAGAFLMFWEGMLILRNAFLYVRTDPDMSVIAAVLNSTDKFLFGIVLMIFAYAITFGFVIDLSPEMRKKVPAWMILNTVAELKSLFFQVIILYLVVHFATVMAETEGMPDWNGLVLPAAILLLAGAMKLVDSSSHDHTNGEHRE</sequence>
<keyword evidence="1" id="KW-1133">Transmembrane helix</keyword>
<dbReference type="AlphaFoldDB" id="A0A7W9D3D1"/>
<evidence type="ECO:0000313" key="2">
    <source>
        <dbReference type="EMBL" id="MBB5575796.1"/>
    </source>
</evidence>
<feature type="transmembrane region" description="Helical" evidence="1">
    <location>
        <begin position="91"/>
        <end position="118"/>
    </location>
</feature>
<dbReference type="Proteomes" id="UP000549882">
    <property type="component" value="Unassembled WGS sequence"/>
</dbReference>
<feature type="transmembrane region" description="Helical" evidence="1">
    <location>
        <begin position="130"/>
        <end position="149"/>
    </location>
</feature>
<gene>
    <name evidence="2" type="ORF">GGD50_004431</name>
</gene>
<keyword evidence="3" id="KW-1185">Reference proteome</keyword>
<comment type="caution">
    <text evidence="2">The sequence shown here is derived from an EMBL/GenBank/DDBJ whole genome shotgun (WGS) entry which is preliminary data.</text>
</comment>
<feature type="transmembrane region" description="Helical" evidence="1">
    <location>
        <begin position="60"/>
        <end position="79"/>
    </location>
</feature>
<dbReference type="RefSeq" id="WP_183939164.1">
    <property type="nucleotide sequence ID" value="NZ_JACHBI010000009.1"/>
</dbReference>
<keyword evidence="1" id="KW-0472">Membrane</keyword>
<protein>
    <submittedName>
        <fullName evidence="2">Putative membrane protein YqhA</fullName>
    </submittedName>
</protein>
<name>A0A7W9D3D1_9HYPH</name>